<gene>
    <name evidence="1" type="ORF">O181_068099</name>
</gene>
<organism evidence="1 2">
    <name type="scientific">Austropuccinia psidii MF-1</name>
    <dbReference type="NCBI Taxonomy" id="1389203"/>
    <lineage>
        <taxon>Eukaryota</taxon>
        <taxon>Fungi</taxon>
        <taxon>Dikarya</taxon>
        <taxon>Basidiomycota</taxon>
        <taxon>Pucciniomycotina</taxon>
        <taxon>Pucciniomycetes</taxon>
        <taxon>Pucciniales</taxon>
        <taxon>Sphaerophragmiaceae</taxon>
        <taxon>Austropuccinia</taxon>
    </lineage>
</organism>
<sequence length="136" mass="14722">MYIQPKWGDFKSKIITPSLRPFGSVMSLTTIPPSLQAPTAPIVVSPPQPFIPSIPQMAATSSSDISLKPALRSSLLSCIQLGLLSKPLFLSPASTVNNPSLSVKPNFSFPTKSQDAQAPKRSLMLLWKVISRDLSF</sequence>
<reference evidence="1" key="1">
    <citation type="submission" date="2021-03" db="EMBL/GenBank/DDBJ databases">
        <title>Draft genome sequence of rust myrtle Austropuccinia psidii MF-1, a brazilian biotype.</title>
        <authorList>
            <person name="Quecine M.C."/>
            <person name="Pachon D.M.R."/>
            <person name="Bonatelli M.L."/>
            <person name="Correr F.H."/>
            <person name="Franceschini L.M."/>
            <person name="Leite T.F."/>
            <person name="Margarido G.R.A."/>
            <person name="Almeida C.A."/>
            <person name="Ferrarezi J.A."/>
            <person name="Labate C.A."/>
        </authorList>
    </citation>
    <scope>NUCLEOTIDE SEQUENCE</scope>
    <source>
        <strain evidence="1">MF-1</strain>
    </source>
</reference>
<proteinExistence type="predicted"/>
<dbReference type="EMBL" id="AVOT02034314">
    <property type="protein sequence ID" value="MBW0528384.1"/>
    <property type="molecule type" value="Genomic_DNA"/>
</dbReference>
<evidence type="ECO:0000313" key="2">
    <source>
        <dbReference type="Proteomes" id="UP000765509"/>
    </source>
</evidence>
<keyword evidence="2" id="KW-1185">Reference proteome</keyword>
<dbReference type="Proteomes" id="UP000765509">
    <property type="component" value="Unassembled WGS sequence"/>
</dbReference>
<name>A0A9Q3I782_9BASI</name>
<dbReference type="OrthoDB" id="6159137at2759"/>
<dbReference type="AlphaFoldDB" id="A0A9Q3I782"/>
<accession>A0A9Q3I782</accession>
<protein>
    <submittedName>
        <fullName evidence="1">Uncharacterized protein</fullName>
    </submittedName>
</protein>
<comment type="caution">
    <text evidence="1">The sequence shown here is derived from an EMBL/GenBank/DDBJ whole genome shotgun (WGS) entry which is preliminary data.</text>
</comment>
<evidence type="ECO:0000313" key="1">
    <source>
        <dbReference type="EMBL" id="MBW0528384.1"/>
    </source>
</evidence>